<protein>
    <submittedName>
        <fullName evidence="2">Uncharacterized protein</fullName>
    </submittedName>
</protein>
<reference evidence="2 3" key="1">
    <citation type="submission" date="2018-06" db="EMBL/GenBank/DDBJ databases">
        <title>Genomic Encyclopedia of Archaeal and Bacterial Type Strains, Phase II (KMG-II): from individual species to whole genera.</title>
        <authorList>
            <person name="Goeker M."/>
        </authorList>
    </citation>
    <scope>NUCLEOTIDE SEQUENCE [LARGE SCALE GENOMIC DNA]</scope>
    <source>
        <strain evidence="2 3">DSM 24525</strain>
    </source>
</reference>
<sequence length="50" mass="5294">MWGRLILVVSGAIAALFVSRDADNFLVISAMVGVVLIAAVVLILALARRK</sequence>
<evidence type="ECO:0000313" key="2">
    <source>
        <dbReference type="EMBL" id="PZW45014.1"/>
    </source>
</evidence>
<organism evidence="2 3">
    <name type="scientific">Humitalea rosea</name>
    <dbReference type="NCBI Taxonomy" id="990373"/>
    <lineage>
        <taxon>Bacteria</taxon>
        <taxon>Pseudomonadati</taxon>
        <taxon>Pseudomonadota</taxon>
        <taxon>Alphaproteobacteria</taxon>
        <taxon>Acetobacterales</taxon>
        <taxon>Roseomonadaceae</taxon>
        <taxon>Humitalea</taxon>
    </lineage>
</organism>
<dbReference type="Proteomes" id="UP000249688">
    <property type="component" value="Unassembled WGS sequence"/>
</dbReference>
<keyword evidence="3" id="KW-1185">Reference proteome</keyword>
<keyword evidence="1" id="KW-0812">Transmembrane</keyword>
<evidence type="ECO:0000313" key="3">
    <source>
        <dbReference type="Proteomes" id="UP000249688"/>
    </source>
</evidence>
<accession>A0A2W7KBL4</accession>
<comment type="caution">
    <text evidence="2">The sequence shown here is derived from an EMBL/GenBank/DDBJ whole genome shotgun (WGS) entry which is preliminary data.</text>
</comment>
<proteinExistence type="predicted"/>
<keyword evidence="1" id="KW-0472">Membrane</keyword>
<dbReference type="RefSeq" id="WP_170141573.1">
    <property type="nucleotide sequence ID" value="NZ_QKYU01000012.1"/>
</dbReference>
<name>A0A2W7KBL4_9PROT</name>
<dbReference type="AlphaFoldDB" id="A0A2W7KBL4"/>
<evidence type="ECO:0000256" key="1">
    <source>
        <dbReference type="SAM" id="Phobius"/>
    </source>
</evidence>
<keyword evidence="1" id="KW-1133">Transmembrane helix</keyword>
<gene>
    <name evidence="2" type="ORF">C8P66_11229</name>
</gene>
<feature type="transmembrane region" description="Helical" evidence="1">
    <location>
        <begin position="30"/>
        <end position="47"/>
    </location>
</feature>
<dbReference type="EMBL" id="QKYU01000012">
    <property type="protein sequence ID" value="PZW45014.1"/>
    <property type="molecule type" value="Genomic_DNA"/>
</dbReference>